<dbReference type="PANTHER" id="PTHR43537">
    <property type="entry name" value="TRANSCRIPTIONAL REGULATOR, GNTR FAMILY"/>
    <property type="match status" value="1"/>
</dbReference>
<dbReference type="InterPro" id="IPR036388">
    <property type="entry name" value="WH-like_DNA-bd_sf"/>
</dbReference>
<evidence type="ECO:0000259" key="4">
    <source>
        <dbReference type="SMART" id="SM00895"/>
    </source>
</evidence>
<evidence type="ECO:0000313" key="6">
    <source>
        <dbReference type="Proteomes" id="UP001222282"/>
    </source>
</evidence>
<accession>A0ABY7ZFU6</accession>
<dbReference type="SUPFAM" id="SSF46785">
    <property type="entry name" value="Winged helix' DNA-binding domain"/>
    <property type="match status" value="1"/>
</dbReference>
<gene>
    <name evidence="5" type="ORF">NN484_12330</name>
</gene>
<keyword evidence="3" id="KW-0804">Transcription</keyword>
<dbReference type="Gene3D" id="1.20.120.530">
    <property type="entry name" value="GntR ligand-binding domain-like"/>
    <property type="match status" value="1"/>
</dbReference>
<reference evidence="5 6" key="1">
    <citation type="submission" date="2022-07" db="EMBL/GenBank/DDBJ databases">
        <authorList>
            <person name="Abrouk D."/>
            <person name="Moenne-Loccoz Y."/>
            <person name="Todorovic I."/>
            <person name="Raicevic V."/>
            <person name="Jovicic-Petrovic J."/>
        </authorList>
    </citation>
    <scope>NUCLEOTIDE SEQUENCE [LARGE SCALE GENOMIC DNA]</scope>
    <source>
        <strain evidence="6">IT-P374</strain>
    </source>
</reference>
<dbReference type="InterPro" id="IPR036390">
    <property type="entry name" value="WH_DNA-bd_sf"/>
</dbReference>
<keyword evidence="2" id="KW-0238">DNA-binding</keyword>
<dbReference type="EMBL" id="CP101655">
    <property type="protein sequence ID" value="WDR38486.1"/>
    <property type="molecule type" value="Genomic_DNA"/>
</dbReference>
<keyword evidence="6" id="KW-1185">Reference proteome</keyword>
<dbReference type="Gene3D" id="1.10.10.10">
    <property type="entry name" value="Winged helix-like DNA-binding domain superfamily/Winged helix DNA-binding domain"/>
    <property type="match status" value="1"/>
</dbReference>
<evidence type="ECO:0000256" key="2">
    <source>
        <dbReference type="ARBA" id="ARBA00023125"/>
    </source>
</evidence>
<dbReference type="RefSeq" id="WP_215502169.1">
    <property type="nucleotide sequence ID" value="NZ_CP101655.1"/>
</dbReference>
<dbReference type="SUPFAM" id="SSF48008">
    <property type="entry name" value="GntR ligand-binding domain-like"/>
    <property type="match status" value="1"/>
</dbReference>
<dbReference type="InterPro" id="IPR011711">
    <property type="entry name" value="GntR_C"/>
</dbReference>
<proteinExistence type="predicted"/>
<feature type="domain" description="GntR C-terminal" evidence="4">
    <location>
        <begin position="100"/>
        <end position="223"/>
    </location>
</feature>
<dbReference type="Pfam" id="PF07729">
    <property type="entry name" value="FCD"/>
    <property type="match status" value="1"/>
</dbReference>
<dbReference type="InterPro" id="IPR008920">
    <property type="entry name" value="TF_FadR/GntR_C"/>
</dbReference>
<evidence type="ECO:0000256" key="3">
    <source>
        <dbReference type="ARBA" id="ARBA00023163"/>
    </source>
</evidence>
<name>A0ABY7ZFU6_9PSED</name>
<dbReference type="SMART" id="SM00895">
    <property type="entry name" value="FCD"/>
    <property type="match status" value="1"/>
</dbReference>
<dbReference type="PANTHER" id="PTHR43537:SF53">
    <property type="entry name" value="HTH-TYPE TRANSCRIPTIONAL REPRESSOR NANR"/>
    <property type="match status" value="1"/>
</dbReference>
<organism evidence="5 6">
    <name type="scientific">Pseudomonas serboccidentalis</name>
    <dbReference type="NCBI Taxonomy" id="2964670"/>
    <lineage>
        <taxon>Bacteria</taxon>
        <taxon>Pseudomonadati</taxon>
        <taxon>Pseudomonadota</taxon>
        <taxon>Gammaproteobacteria</taxon>
        <taxon>Pseudomonadales</taxon>
        <taxon>Pseudomonadaceae</taxon>
        <taxon>Pseudomonas</taxon>
    </lineage>
</organism>
<protein>
    <submittedName>
        <fullName evidence="5">GntR family transcriptional regulator</fullName>
    </submittedName>
</protein>
<dbReference type="Proteomes" id="UP001222282">
    <property type="component" value="Chromosome"/>
</dbReference>
<keyword evidence="1" id="KW-0805">Transcription regulation</keyword>
<evidence type="ECO:0000256" key="1">
    <source>
        <dbReference type="ARBA" id="ARBA00023015"/>
    </source>
</evidence>
<sequence length="233" mass="26252">MNSFASLQYDRKIPATLPFPRGPRHKPLADDPYPQVFEAILDQRLTATSRFTEESLVQMFGASRSQIRRTLTQLSHEHVVILRTHQRPKIATATPEQTRQILHARRLTEIMLLELTCQQLQPAALEGLRELIEEQRRFRTLGQFGAAIRLSGEFHLQLAKLAGNAPLAHFLGSLVPMTSLALAQCRQQTNQDTTVQTHTSLVDAMERNDVNAAAHLMNRHLSDLEQQLLGSAP</sequence>
<evidence type="ECO:0000313" key="5">
    <source>
        <dbReference type="EMBL" id="WDR38486.1"/>
    </source>
</evidence>